<feature type="transmembrane region" description="Helical" evidence="1">
    <location>
        <begin position="198"/>
        <end position="218"/>
    </location>
</feature>
<evidence type="ECO:0000313" key="3">
    <source>
        <dbReference type="Proteomes" id="UP000597762"/>
    </source>
</evidence>
<organism evidence="2 3">
    <name type="scientific">Acanthosepion pharaonis</name>
    <name type="common">Pharaoh cuttlefish</name>
    <name type="synonym">Sepia pharaonis</name>
    <dbReference type="NCBI Taxonomy" id="158019"/>
    <lineage>
        <taxon>Eukaryota</taxon>
        <taxon>Metazoa</taxon>
        <taxon>Spiralia</taxon>
        <taxon>Lophotrochozoa</taxon>
        <taxon>Mollusca</taxon>
        <taxon>Cephalopoda</taxon>
        <taxon>Coleoidea</taxon>
        <taxon>Decapodiformes</taxon>
        <taxon>Sepiida</taxon>
        <taxon>Sepiina</taxon>
        <taxon>Sepiidae</taxon>
        <taxon>Acanthosepion</taxon>
    </lineage>
</organism>
<keyword evidence="3" id="KW-1185">Reference proteome</keyword>
<dbReference type="EMBL" id="CAHIKZ030002952">
    <property type="protein sequence ID" value="CAE1294378.1"/>
    <property type="molecule type" value="Genomic_DNA"/>
</dbReference>
<sequence length="258" mass="29903">MAAYSSFHFLLINFLYGFQLSISSTLFFKLVLSIHLSAWLRLLFLIIFPVVALLLFYLYFFSLLFILFLFPSFSSVFLLSLFNLIYLSQSIFTYSLSLFLTSSLPLLFWVLYLPSITPHPSILSPSISSPFRVSVLFPFMSSLFIFISIFSSISGIISHHSVTSPFSFFLTLYFFHSSRCILYLSFSLPYCHFSRNLSVSLLFLPLISHFFLIVPLSLYPHFSSHSLHNLLLLSVFFLSLSFSLHIYIFSLSFFVYFI</sequence>
<protein>
    <submittedName>
        <fullName evidence="2">Uncharacterized protein</fullName>
    </submittedName>
</protein>
<reference evidence="2" key="1">
    <citation type="submission" date="2021-01" db="EMBL/GenBank/DDBJ databases">
        <authorList>
            <person name="Li R."/>
            <person name="Bekaert M."/>
        </authorList>
    </citation>
    <scope>NUCLEOTIDE SEQUENCE</scope>
    <source>
        <strain evidence="2">Farmed</strain>
    </source>
</reference>
<gene>
    <name evidence="2" type="ORF">SPHA_50352</name>
</gene>
<keyword evidence="1" id="KW-1133">Transmembrane helix</keyword>
<proteinExistence type="predicted"/>
<feature type="transmembrane region" description="Helical" evidence="1">
    <location>
        <begin position="230"/>
        <end position="257"/>
    </location>
</feature>
<feature type="transmembrane region" description="Helical" evidence="1">
    <location>
        <begin position="66"/>
        <end position="87"/>
    </location>
</feature>
<feature type="transmembrane region" description="Helical" evidence="1">
    <location>
        <begin position="166"/>
        <end position="186"/>
    </location>
</feature>
<feature type="transmembrane region" description="Helical" evidence="1">
    <location>
        <begin position="6"/>
        <end position="28"/>
    </location>
</feature>
<evidence type="ECO:0000256" key="1">
    <source>
        <dbReference type="SAM" id="Phobius"/>
    </source>
</evidence>
<accession>A0A812DDG2</accession>
<feature type="transmembrane region" description="Helical" evidence="1">
    <location>
        <begin position="94"/>
        <end position="113"/>
    </location>
</feature>
<comment type="caution">
    <text evidence="2">The sequence shown here is derived from an EMBL/GenBank/DDBJ whole genome shotgun (WGS) entry which is preliminary data.</text>
</comment>
<keyword evidence="1" id="KW-0812">Transmembrane</keyword>
<evidence type="ECO:0000313" key="2">
    <source>
        <dbReference type="EMBL" id="CAE1294378.1"/>
    </source>
</evidence>
<keyword evidence="1" id="KW-0472">Membrane</keyword>
<feature type="transmembrane region" description="Helical" evidence="1">
    <location>
        <begin position="133"/>
        <end position="154"/>
    </location>
</feature>
<feature type="transmembrane region" description="Helical" evidence="1">
    <location>
        <begin position="40"/>
        <end position="60"/>
    </location>
</feature>
<dbReference type="AlphaFoldDB" id="A0A812DDG2"/>
<dbReference type="Proteomes" id="UP000597762">
    <property type="component" value="Unassembled WGS sequence"/>
</dbReference>
<name>A0A812DDG2_ACAPH</name>